<protein>
    <submittedName>
        <fullName evidence="1">Uncharacterized protein</fullName>
    </submittedName>
</protein>
<evidence type="ECO:0000313" key="1">
    <source>
        <dbReference type="EMBL" id="NWK56832.1"/>
    </source>
</evidence>
<reference evidence="1 2" key="1">
    <citation type="submission" date="2020-07" db="EMBL/GenBank/DDBJ databases">
        <title>Roseicoccus Jingziensis gen. nov., sp. nov., isolated from coastal seawater.</title>
        <authorList>
            <person name="Feng X."/>
        </authorList>
    </citation>
    <scope>NUCLEOTIDE SEQUENCE [LARGE SCALE GENOMIC DNA]</scope>
    <source>
        <strain evidence="1 2">N1E253</strain>
    </source>
</reference>
<dbReference type="AlphaFoldDB" id="A0A851GIQ6"/>
<dbReference type="Proteomes" id="UP000557872">
    <property type="component" value="Unassembled WGS sequence"/>
</dbReference>
<accession>A0A851GIQ6</accession>
<organism evidence="1 2">
    <name type="scientific">Oceaniferula marina</name>
    <dbReference type="NCBI Taxonomy" id="2748318"/>
    <lineage>
        <taxon>Bacteria</taxon>
        <taxon>Pseudomonadati</taxon>
        <taxon>Verrucomicrobiota</taxon>
        <taxon>Verrucomicrobiia</taxon>
        <taxon>Verrucomicrobiales</taxon>
        <taxon>Verrucomicrobiaceae</taxon>
        <taxon>Oceaniferula</taxon>
    </lineage>
</organism>
<proteinExistence type="predicted"/>
<sequence length="85" mass="9450">MSSTYIDQKKAKGASLGAVTGESKQTWVLYVFPRGESPSTREAIEDAKSKRPGTQYLSDVTIDDQMLWGIGFSEQIIRVEAEAHR</sequence>
<evidence type="ECO:0000313" key="2">
    <source>
        <dbReference type="Proteomes" id="UP000557872"/>
    </source>
</evidence>
<comment type="caution">
    <text evidence="1">The sequence shown here is derived from an EMBL/GenBank/DDBJ whole genome shotgun (WGS) entry which is preliminary data.</text>
</comment>
<name>A0A851GIQ6_9BACT</name>
<gene>
    <name evidence="1" type="ORF">HW115_14510</name>
</gene>
<dbReference type="EMBL" id="JACBAZ010000006">
    <property type="protein sequence ID" value="NWK56832.1"/>
    <property type="molecule type" value="Genomic_DNA"/>
</dbReference>
<keyword evidence="2" id="KW-1185">Reference proteome</keyword>